<organism evidence="1">
    <name type="scientific">Fusarium oxysporum (strain Fo5176)</name>
    <name type="common">Fusarium vascular wilt</name>
    <dbReference type="NCBI Taxonomy" id="660025"/>
    <lineage>
        <taxon>Eukaryota</taxon>
        <taxon>Fungi</taxon>
        <taxon>Dikarya</taxon>
        <taxon>Ascomycota</taxon>
        <taxon>Pezizomycotina</taxon>
        <taxon>Sordariomycetes</taxon>
        <taxon>Hypocreomycetidae</taxon>
        <taxon>Hypocreales</taxon>
        <taxon>Nectriaceae</taxon>
        <taxon>Fusarium</taxon>
        <taxon>Fusarium oxysporum species complex</taxon>
    </lineage>
</organism>
<name>F9FES9_FUSOF</name>
<gene>
    <name evidence="1" type="ORF">FOXB_04907</name>
</gene>
<dbReference type="PANTHER" id="PTHR40616:SF1">
    <property type="entry name" value="LINALOOL DEHYDRATASE_ISOMERASE DOMAIN-CONTAINING PROTEIN"/>
    <property type="match status" value="1"/>
</dbReference>
<evidence type="ECO:0000313" key="1">
    <source>
        <dbReference type="EMBL" id="EGU84590.1"/>
    </source>
</evidence>
<dbReference type="PANTHER" id="PTHR40616">
    <property type="entry name" value="LINALOOL DEHYDRATASE_ISOMERASE DOMAIN-CONTAINING PROTEIN"/>
    <property type="match status" value="1"/>
</dbReference>
<comment type="caution">
    <text evidence="1">The sequence shown here is derived from an EMBL/GenBank/DDBJ whole genome shotgun (WGS) entry which is preliminary data.</text>
</comment>
<dbReference type="AlphaFoldDB" id="F9FES9"/>
<dbReference type="EMBL" id="AFQF01001484">
    <property type="protein sequence ID" value="EGU84590.1"/>
    <property type="molecule type" value="Genomic_DNA"/>
</dbReference>
<reference evidence="1" key="1">
    <citation type="journal article" date="2012" name="Mol. Plant Microbe Interact.">
        <title>A highly conserved effector in Fusarium oxysporum is required for full virulence on Arabidopsis.</title>
        <authorList>
            <person name="Thatcher L.F."/>
            <person name="Gardiner D.M."/>
            <person name="Kazan K."/>
            <person name="Manners J."/>
        </authorList>
    </citation>
    <scope>NUCLEOTIDE SEQUENCE [LARGE SCALE GENOMIC DNA]</scope>
    <source>
        <strain evidence="1">Fo5176</strain>
    </source>
</reference>
<sequence length="185" mass="20731">MHVSKVGVTGLVAMTGMVTSSYVDSLSENAKELLTVNMEWTNTSYDRNAGYLYDFSGAGALGHENRSSAWYAFGLLARNNGKDVTEAEKIIETGSDAYRDIDNYWDPDWRGFTGTTLIMALEEFPKLISKSVQQLLLESLHNATKGDEYRFGNLDPNKDNLYPAHSNPISCHTRIHIRLDRGNPY</sequence>
<protein>
    <submittedName>
        <fullName evidence="1">Uncharacterized protein</fullName>
    </submittedName>
</protein>
<proteinExistence type="predicted"/>
<accession>F9FES9</accession>
<dbReference type="STRING" id="660025.F9FES9"/>